<evidence type="ECO:0000259" key="2">
    <source>
        <dbReference type="Pfam" id="PF07331"/>
    </source>
</evidence>
<organism evidence="3 4">
    <name type="scientific">Verminephrobacter eiseniae (strain EF01-2)</name>
    <dbReference type="NCBI Taxonomy" id="391735"/>
    <lineage>
        <taxon>Bacteria</taxon>
        <taxon>Pseudomonadati</taxon>
        <taxon>Pseudomonadota</taxon>
        <taxon>Betaproteobacteria</taxon>
        <taxon>Burkholderiales</taxon>
        <taxon>Comamonadaceae</taxon>
        <taxon>Verminephrobacter</taxon>
    </lineage>
</organism>
<reference evidence="4" key="1">
    <citation type="submission" date="2006-12" db="EMBL/GenBank/DDBJ databases">
        <title>Complete sequence of chromosome 1 of Verminephrobacter eiseniae EF01-2.</title>
        <authorList>
            <person name="Copeland A."/>
            <person name="Lucas S."/>
            <person name="Lapidus A."/>
            <person name="Barry K."/>
            <person name="Detter J.C."/>
            <person name="Glavina del Rio T."/>
            <person name="Dalin E."/>
            <person name="Tice H."/>
            <person name="Pitluck S."/>
            <person name="Chertkov O."/>
            <person name="Brettin T."/>
            <person name="Bruce D."/>
            <person name="Han C."/>
            <person name="Tapia R."/>
            <person name="Gilna P."/>
            <person name="Schmutz J."/>
            <person name="Larimer F."/>
            <person name="Land M."/>
            <person name="Hauser L."/>
            <person name="Kyrpides N."/>
            <person name="Kim E."/>
            <person name="Stahl D."/>
            <person name="Richardson P."/>
        </authorList>
    </citation>
    <scope>NUCLEOTIDE SEQUENCE [LARGE SCALE GENOMIC DNA]</scope>
    <source>
        <strain evidence="4">EF01-2</strain>
    </source>
</reference>
<dbReference type="KEGG" id="vei:Veis_0396"/>
<dbReference type="eggNOG" id="ENOG5030F52">
    <property type="taxonomic scope" value="Bacteria"/>
</dbReference>
<dbReference type="InterPro" id="IPR009936">
    <property type="entry name" value="DUF1468"/>
</dbReference>
<keyword evidence="4" id="KW-1185">Reference proteome</keyword>
<proteinExistence type="predicted"/>
<gene>
    <name evidence="3" type="ordered locus">Veis_0396</name>
</gene>
<sequence>MAPAHSSHHPARHSSHSSHSRPLQTLLGAGLALLALLLAWGASAVSSEAGYGGVGPNFLPWLVSAALLVCALLCVLHALTGGLRDLQAGSGAERAHWQGFLWVSAALLLNALLITTLGFILSCALCFVLSVRGFKSAEGQLDLRLRAWVKDGLIGVAVAAPVFWMFTQLLAINLPGLTRTGWL</sequence>
<evidence type="ECO:0000313" key="3">
    <source>
        <dbReference type="EMBL" id="ABM56184.1"/>
    </source>
</evidence>
<dbReference type="Pfam" id="PF07331">
    <property type="entry name" value="TctB"/>
    <property type="match status" value="1"/>
</dbReference>
<protein>
    <recommendedName>
        <fullName evidence="2">DUF1468 domain-containing protein</fullName>
    </recommendedName>
</protein>
<name>A1WEX7_VEREI</name>
<evidence type="ECO:0000256" key="1">
    <source>
        <dbReference type="SAM" id="MobiDB-lite"/>
    </source>
</evidence>
<feature type="compositionally biased region" description="Basic residues" evidence="1">
    <location>
        <begin position="1"/>
        <end position="19"/>
    </location>
</feature>
<dbReference type="Proteomes" id="UP000000374">
    <property type="component" value="Chromosome"/>
</dbReference>
<dbReference type="HOGENOM" id="CLU_110735_0_1_4"/>
<dbReference type="AlphaFoldDB" id="A1WEX7"/>
<feature type="region of interest" description="Disordered" evidence="1">
    <location>
        <begin position="1"/>
        <end position="21"/>
    </location>
</feature>
<evidence type="ECO:0000313" key="4">
    <source>
        <dbReference type="Proteomes" id="UP000000374"/>
    </source>
</evidence>
<accession>A1WEX7</accession>
<dbReference type="EMBL" id="CP000542">
    <property type="protein sequence ID" value="ABM56184.1"/>
    <property type="molecule type" value="Genomic_DNA"/>
</dbReference>
<dbReference type="STRING" id="391735.Veis_0396"/>
<feature type="domain" description="DUF1468" evidence="2">
    <location>
        <begin position="28"/>
        <end position="175"/>
    </location>
</feature>